<keyword evidence="1" id="KW-0805">Transcription regulation</keyword>
<keyword evidence="7" id="KW-1185">Reference proteome</keyword>
<evidence type="ECO:0000313" key="6">
    <source>
        <dbReference type="EMBL" id="MFC1405286.1"/>
    </source>
</evidence>
<accession>A0ABV6UV03</accession>
<protein>
    <submittedName>
        <fullName evidence="6">IclR family transcriptional regulator</fullName>
    </submittedName>
</protein>
<dbReference type="PANTHER" id="PTHR30136">
    <property type="entry name" value="HELIX-TURN-HELIX TRANSCRIPTIONAL REGULATOR, ICLR FAMILY"/>
    <property type="match status" value="1"/>
</dbReference>
<evidence type="ECO:0000259" key="5">
    <source>
        <dbReference type="PROSITE" id="PS51078"/>
    </source>
</evidence>
<dbReference type="CDD" id="cd00090">
    <property type="entry name" value="HTH_ARSR"/>
    <property type="match status" value="1"/>
</dbReference>
<dbReference type="InterPro" id="IPR005471">
    <property type="entry name" value="Tscrpt_reg_IclR_N"/>
</dbReference>
<feature type="domain" description="HTH iclR-type" evidence="4">
    <location>
        <begin position="17"/>
        <end position="79"/>
    </location>
</feature>
<dbReference type="Gene3D" id="3.30.450.40">
    <property type="match status" value="1"/>
</dbReference>
<evidence type="ECO:0000256" key="2">
    <source>
        <dbReference type="ARBA" id="ARBA00023125"/>
    </source>
</evidence>
<reference evidence="6 7" key="1">
    <citation type="submission" date="2024-09" db="EMBL/GenBank/DDBJ databases">
        <authorList>
            <person name="Lee S.D."/>
        </authorList>
    </citation>
    <scope>NUCLEOTIDE SEQUENCE [LARGE SCALE GENOMIC DNA]</scope>
    <source>
        <strain evidence="6 7">N1-5</strain>
    </source>
</reference>
<dbReference type="SMART" id="SM00346">
    <property type="entry name" value="HTH_ICLR"/>
    <property type="match status" value="1"/>
</dbReference>
<dbReference type="InterPro" id="IPR036388">
    <property type="entry name" value="WH-like_DNA-bd_sf"/>
</dbReference>
<dbReference type="InterPro" id="IPR050707">
    <property type="entry name" value="HTH_MetabolicPath_Reg"/>
</dbReference>
<evidence type="ECO:0000256" key="3">
    <source>
        <dbReference type="ARBA" id="ARBA00023163"/>
    </source>
</evidence>
<evidence type="ECO:0000313" key="7">
    <source>
        <dbReference type="Proteomes" id="UP001592528"/>
    </source>
</evidence>
<keyword evidence="2" id="KW-0238">DNA-binding</keyword>
<dbReference type="Pfam" id="PF09339">
    <property type="entry name" value="HTH_IclR"/>
    <property type="match status" value="1"/>
</dbReference>
<dbReference type="InterPro" id="IPR011991">
    <property type="entry name" value="ArsR-like_HTH"/>
</dbReference>
<dbReference type="PANTHER" id="PTHR30136:SF24">
    <property type="entry name" value="HTH-TYPE TRANSCRIPTIONAL REPRESSOR ALLR"/>
    <property type="match status" value="1"/>
</dbReference>
<keyword evidence="3" id="KW-0804">Transcription</keyword>
<dbReference type="PROSITE" id="PS51078">
    <property type="entry name" value="ICLR_ED"/>
    <property type="match status" value="1"/>
</dbReference>
<comment type="caution">
    <text evidence="6">The sequence shown here is derived from an EMBL/GenBank/DDBJ whole genome shotgun (WGS) entry which is preliminary data.</text>
</comment>
<feature type="domain" description="IclR-ED" evidence="5">
    <location>
        <begin position="80"/>
        <end position="264"/>
    </location>
</feature>
<dbReference type="InterPro" id="IPR014757">
    <property type="entry name" value="Tscrpt_reg_IclR_C"/>
</dbReference>
<dbReference type="InterPro" id="IPR036390">
    <property type="entry name" value="WH_DNA-bd_sf"/>
</dbReference>
<dbReference type="SUPFAM" id="SSF55781">
    <property type="entry name" value="GAF domain-like"/>
    <property type="match status" value="1"/>
</dbReference>
<dbReference type="SUPFAM" id="SSF46785">
    <property type="entry name" value="Winged helix' DNA-binding domain"/>
    <property type="match status" value="1"/>
</dbReference>
<evidence type="ECO:0000256" key="1">
    <source>
        <dbReference type="ARBA" id="ARBA00023015"/>
    </source>
</evidence>
<dbReference type="RefSeq" id="WP_030258352.1">
    <property type="nucleotide sequence ID" value="NZ_JBHEZZ010000019.1"/>
</dbReference>
<organism evidence="6 7">
    <name type="scientific">Streptacidiphilus cavernicola</name>
    <dbReference type="NCBI Taxonomy" id="3342716"/>
    <lineage>
        <taxon>Bacteria</taxon>
        <taxon>Bacillati</taxon>
        <taxon>Actinomycetota</taxon>
        <taxon>Actinomycetes</taxon>
        <taxon>Kitasatosporales</taxon>
        <taxon>Streptomycetaceae</taxon>
        <taxon>Streptacidiphilus</taxon>
    </lineage>
</organism>
<dbReference type="Pfam" id="PF01614">
    <property type="entry name" value="IclR_C"/>
    <property type="match status" value="1"/>
</dbReference>
<dbReference type="Gene3D" id="1.10.10.10">
    <property type="entry name" value="Winged helix-like DNA-binding domain superfamily/Winged helix DNA-binding domain"/>
    <property type="match status" value="1"/>
</dbReference>
<dbReference type="InterPro" id="IPR029016">
    <property type="entry name" value="GAF-like_dom_sf"/>
</dbReference>
<evidence type="ECO:0000259" key="4">
    <source>
        <dbReference type="PROSITE" id="PS51077"/>
    </source>
</evidence>
<sequence length="268" mass="29061">MESQATEVTAGAPDRQRHPLARGVEILTLMVDGGKQVYGVRDLGTRIGVSASTAHRLLSDLEELGMVARTPTGSYRLGMEFLRLAWTTNTRFPIREAANDVLADVTERSGESAFFAVYNDQRRQMMFALSVESPHPLRYTVPQGVWLPLHAGASGLAILAFLPTEVQDAIVHGSLDVLTNRTLVDPDKLAERLAQIRRDGYAISHGERIDGAIAIAAPVMGPADAVIGDVGITIPETRFNATTTADFTELVKQAAQVLTRRFTGAEKP</sequence>
<dbReference type="Proteomes" id="UP001592528">
    <property type="component" value="Unassembled WGS sequence"/>
</dbReference>
<proteinExistence type="predicted"/>
<dbReference type="EMBL" id="JBHEZZ010000019">
    <property type="protein sequence ID" value="MFC1405286.1"/>
    <property type="molecule type" value="Genomic_DNA"/>
</dbReference>
<dbReference type="PROSITE" id="PS51077">
    <property type="entry name" value="HTH_ICLR"/>
    <property type="match status" value="1"/>
</dbReference>
<gene>
    <name evidence="6" type="ORF">ACEZDJ_28780</name>
</gene>
<name>A0ABV6UV03_9ACTN</name>